<dbReference type="Gene3D" id="2.40.50.140">
    <property type="entry name" value="Nucleic acid-binding proteins"/>
    <property type="match status" value="1"/>
</dbReference>
<feature type="domain" description="S1-like" evidence="6">
    <location>
        <begin position="1"/>
        <end position="72"/>
    </location>
</feature>
<dbReference type="STRING" id="391936.S7S_08950"/>
<protein>
    <recommendedName>
        <fullName evidence="4 5">Translation initiation factor IF-1</fullName>
    </recommendedName>
</protein>
<comment type="subcellular location">
    <subcellularLocation>
        <location evidence="4">Cytoplasm</location>
    </subcellularLocation>
</comment>
<evidence type="ECO:0000313" key="7">
    <source>
        <dbReference type="EMBL" id="AJD48204.1"/>
    </source>
</evidence>
<keyword evidence="4" id="KW-0699">rRNA-binding</keyword>
<keyword evidence="2 4" id="KW-0396">Initiation factor</keyword>
<keyword evidence="4" id="KW-0694">RNA-binding</keyword>
<dbReference type="InterPro" id="IPR003029">
    <property type="entry name" value="S1_domain"/>
</dbReference>
<dbReference type="InterPro" id="IPR006196">
    <property type="entry name" value="RNA-binding_domain_S1_IF1"/>
</dbReference>
<sequence length="72" mass="8372">MAKEEQIELEGVVVDTLPNTMFRVKLDNGHEIIAHISGKMRKHYIRILTGDRVKVEMSPYDLSKGRITFRMK</sequence>
<keyword evidence="8" id="KW-1185">Reference proteome</keyword>
<gene>
    <name evidence="4" type="primary">infA</name>
    <name evidence="7" type="ORF">S7S_08950</name>
</gene>
<evidence type="ECO:0000256" key="2">
    <source>
        <dbReference type="ARBA" id="ARBA00022540"/>
    </source>
</evidence>
<dbReference type="GO" id="GO:0003743">
    <property type="term" value="F:translation initiation factor activity"/>
    <property type="evidence" value="ECO:0007669"/>
    <property type="project" value="UniProtKB-UniRule"/>
</dbReference>
<dbReference type="GO" id="GO:0005829">
    <property type="term" value="C:cytosol"/>
    <property type="evidence" value="ECO:0007669"/>
    <property type="project" value="TreeGrafter"/>
</dbReference>
<dbReference type="FunFam" id="2.40.50.140:FF:000002">
    <property type="entry name" value="Translation initiation factor IF-1"/>
    <property type="match status" value="1"/>
</dbReference>
<dbReference type="EMBL" id="CP004387">
    <property type="protein sequence ID" value="AJD48204.1"/>
    <property type="molecule type" value="Genomic_DNA"/>
</dbReference>
<dbReference type="HAMAP" id="MF_00075">
    <property type="entry name" value="IF_1"/>
    <property type="match status" value="1"/>
</dbReference>
<evidence type="ECO:0000256" key="1">
    <source>
        <dbReference type="ARBA" id="ARBA00010939"/>
    </source>
</evidence>
<accession>A0A0B4XIS1</accession>
<dbReference type="NCBIfam" id="TIGR00008">
    <property type="entry name" value="infA"/>
    <property type="match status" value="1"/>
</dbReference>
<dbReference type="PANTHER" id="PTHR33370">
    <property type="entry name" value="TRANSLATION INITIATION FACTOR IF-1, CHLOROPLASTIC"/>
    <property type="match status" value="1"/>
</dbReference>
<dbReference type="RefSeq" id="WP_008737658.1">
    <property type="nucleotide sequence ID" value="NZ_CP004387.1"/>
</dbReference>
<evidence type="ECO:0000256" key="5">
    <source>
        <dbReference type="NCBIfam" id="TIGR00008"/>
    </source>
</evidence>
<reference evidence="7 8" key="1">
    <citation type="journal article" date="2012" name="J. Bacteriol.">
        <title>Genome sequence of an alkane-degrading bacterium, Alcanivorax pacificus type strain W11-5, isolated from deep sea sediment.</title>
        <authorList>
            <person name="Lai Q."/>
            <person name="Shao Z."/>
        </authorList>
    </citation>
    <scope>NUCLEOTIDE SEQUENCE [LARGE SCALE GENOMIC DNA]</scope>
    <source>
        <strain evidence="7 8">W11-5</strain>
    </source>
</reference>
<dbReference type="PANTHER" id="PTHR33370:SF1">
    <property type="entry name" value="TRANSLATION INITIATION FACTOR IF-1, CHLOROPLASTIC"/>
    <property type="match status" value="1"/>
</dbReference>
<dbReference type="PROSITE" id="PS50832">
    <property type="entry name" value="S1_IF1_TYPE"/>
    <property type="match status" value="1"/>
</dbReference>
<dbReference type="Pfam" id="PF01176">
    <property type="entry name" value="eIF-1a"/>
    <property type="match status" value="1"/>
</dbReference>
<dbReference type="GO" id="GO:0043022">
    <property type="term" value="F:ribosome binding"/>
    <property type="evidence" value="ECO:0007669"/>
    <property type="project" value="UniProtKB-UniRule"/>
</dbReference>
<evidence type="ECO:0000313" key="8">
    <source>
        <dbReference type="Proteomes" id="UP000006764"/>
    </source>
</evidence>
<comment type="similarity">
    <text evidence="1 4">Belongs to the IF-1 family.</text>
</comment>
<evidence type="ECO:0000259" key="6">
    <source>
        <dbReference type="PROSITE" id="PS50832"/>
    </source>
</evidence>
<dbReference type="InterPro" id="IPR012340">
    <property type="entry name" value="NA-bd_OB-fold"/>
</dbReference>
<evidence type="ECO:0000256" key="4">
    <source>
        <dbReference type="HAMAP-Rule" id="MF_00075"/>
    </source>
</evidence>
<dbReference type="CDD" id="cd04451">
    <property type="entry name" value="S1_IF1"/>
    <property type="match status" value="1"/>
</dbReference>
<dbReference type="GO" id="GO:0019843">
    <property type="term" value="F:rRNA binding"/>
    <property type="evidence" value="ECO:0007669"/>
    <property type="project" value="UniProtKB-UniRule"/>
</dbReference>
<proteinExistence type="inferred from homology"/>
<dbReference type="OrthoDB" id="9803250at2"/>
<dbReference type="KEGG" id="apac:S7S_08950"/>
<dbReference type="InterPro" id="IPR004368">
    <property type="entry name" value="TIF_IF1"/>
</dbReference>
<organism evidence="7 8">
    <name type="scientific">Isoalcanivorax pacificus W11-5</name>
    <dbReference type="NCBI Taxonomy" id="391936"/>
    <lineage>
        <taxon>Bacteria</taxon>
        <taxon>Pseudomonadati</taxon>
        <taxon>Pseudomonadota</taxon>
        <taxon>Gammaproteobacteria</taxon>
        <taxon>Oceanospirillales</taxon>
        <taxon>Alcanivoracaceae</taxon>
        <taxon>Isoalcanivorax</taxon>
    </lineage>
</organism>
<dbReference type="HOGENOM" id="CLU_151267_1_0_6"/>
<dbReference type="SUPFAM" id="SSF50249">
    <property type="entry name" value="Nucleic acid-binding proteins"/>
    <property type="match status" value="1"/>
</dbReference>
<dbReference type="AlphaFoldDB" id="A0A0B4XIS1"/>
<keyword evidence="4" id="KW-0963">Cytoplasm</keyword>
<comment type="function">
    <text evidence="4">One of the essential components for the initiation of protein synthesis. Stabilizes the binding of IF-2 and IF-3 on the 30S subunit to which N-formylmethionyl-tRNA(fMet) subsequently binds. Helps modulate mRNA selection, yielding the 30S pre-initiation complex (PIC). Upon addition of the 50S ribosomal subunit IF-1, IF-2 and IF-3 are released leaving the mature 70S translation initiation complex.</text>
</comment>
<evidence type="ECO:0000256" key="3">
    <source>
        <dbReference type="ARBA" id="ARBA00022917"/>
    </source>
</evidence>
<name>A0A0B4XIS1_9GAMM</name>
<dbReference type="SMART" id="SM00316">
    <property type="entry name" value="S1"/>
    <property type="match status" value="1"/>
</dbReference>
<dbReference type="Proteomes" id="UP000006764">
    <property type="component" value="Chromosome"/>
</dbReference>
<comment type="subunit">
    <text evidence="4">Component of the 30S ribosomal translation pre-initiation complex which assembles on the 30S ribosome in the order IF-2 and IF-3, IF-1 and N-formylmethionyl-tRNA(fMet); mRNA recruitment can occur at any time during PIC assembly.</text>
</comment>
<keyword evidence="3 4" id="KW-0648">Protein biosynthesis</keyword>